<proteinExistence type="inferred from homology"/>
<evidence type="ECO:0000256" key="9">
    <source>
        <dbReference type="ARBA" id="ARBA00023033"/>
    </source>
</evidence>
<dbReference type="GO" id="GO:0004497">
    <property type="term" value="F:monooxygenase activity"/>
    <property type="evidence" value="ECO:0007669"/>
    <property type="project" value="UniProtKB-KW"/>
</dbReference>
<evidence type="ECO:0000256" key="12">
    <source>
        <dbReference type="ARBA" id="ARBA00023221"/>
    </source>
</evidence>
<evidence type="ECO:0000256" key="3">
    <source>
        <dbReference type="ARBA" id="ARBA00022548"/>
    </source>
</evidence>
<evidence type="ECO:0000256" key="10">
    <source>
        <dbReference type="ARBA" id="ARBA00023098"/>
    </source>
</evidence>
<dbReference type="PRINTS" id="PR00359">
    <property type="entry name" value="BP450"/>
</dbReference>
<dbReference type="Pfam" id="PF00067">
    <property type="entry name" value="p450"/>
    <property type="match status" value="2"/>
</dbReference>
<evidence type="ECO:0000256" key="16">
    <source>
        <dbReference type="ARBA" id="ARBA00082981"/>
    </source>
</evidence>
<dbReference type="InterPro" id="IPR002397">
    <property type="entry name" value="Cyt_P450_B"/>
</dbReference>
<protein>
    <recommendedName>
        <fullName evidence="14">Steroid C26-monooxygenase</fullName>
    </recommendedName>
    <alternativeName>
        <fullName evidence="15">Cholest-4-en-3-one C26-monooxygenase</fullName>
    </alternativeName>
    <alternativeName>
        <fullName evidence="17">Cholesterol C26-monooxygenase</fullName>
    </alternativeName>
    <alternativeName>
        <fullName evidence="16">Steroid C27-monooxygenase</fullName>
    </alternativeName>
</protein>
<accession>A0A2U9PQP0</accession>
<dbReference type="InterPro" id="IPR001128">
    <property type="entry name" value="Cyt_P450"/>
</dbReference>
<dbReference type="PANTHER" id="PTHR46696:SF1">
    <property type="entry name" value="CYTOCHROME P450 YJIB-RELATED"/>
    <property type="match status" value="1"/>
</dbReference>
<name>A0A2U9PQP0_MYCSE</name>
<keyword evidence="9 18" id="KW-0503">Monooxygenase</keyword>
<dbReference type="Proteomes" id="UP000011200">
    <property type="component" value="Chromosome"/>
</dbReference>
<keyword evidence="5 18" id="KW-0479">Metal-binding</keyword>
<keyword evidence="3" id="KW-0153">Cholesterol metabolism</keyword>
<evidence type="ECO:0000256" key="11">
    <source>
        <dbReference type="ARBA" id="ARBA00023166"/>
    </source>
</evidence>
<evidence type="ECO:0000256" key="7">
    <source>
        <dbReference type="ARBA" id="ARBA00023002"/>
    </source>
</evidence>
<keyword evidence="11" id="KW-1207">Sterol metabolism</keyword>
<dbReference type="SUPFAM" id="SSF48264">
    <property type="entry name" value="Cytochrome P450"/>
    <property type="match status" value="1"/>
</dbReference>
<dbReference type="CDD" id="cd11029">
    <property type="entry name" value="CYP107-like"/>
    <property type="match status" value="1"/>
</dbReference>
<comment type="pathway">
    <text evidence="13">Steroid metabolism; cholesterol degradation.</text>
</comment>
<evidence type="ECO:0000256" key="18">
    <source>
        <dbReference type="RuleBase" id="RU000461"/>
    </source>
</evidence>
<keyword evidence="10" id="KW-0443">Lipid metabolism</keyword>
<evidence type="ECO:0000256" key="13">
    <source>
        <dbReference type="ARBA" id="ARBA00049645"/>
    </source>
</evidence>
<evidence type="ECO:0000256" key="4">
    <source>
        <dbReference type="ARBA" id="ARBA00022617"/>
    </source>
</evidence>
<dbReference type="PRINTS" id="PR00385">
    <property type="entry name" value="P450"/>
</dbReference>
<reference evidence="20" key="2">
    <citation type="submission" date="2018-03" db="EMBL/GenBank/DDBJ databases">
        <authorList>
            <person name="Derbyshire K."/>
            <person name="Gray T.A."/>
            <person name="Champion M."/>
        </authorList>
    </citation>
    <scope>NUCLEOTIDE SEQUENCE [LARGE SCALE GENOMIC DNA]</scope>
    <source>
        <strain evidence="20">MKD8</strain>
    </source>
</reference>
<dbReference type="GO" id="GO:0005506">
    <property type="term" value="F:iron ion binding"/>
    <property type="evidence" value="ECO:0007669"/>
    <property type="project" value="InterPro"/>
</dbReference>
<evidence type="ECO:0000256" key="15">
    <source>
        <dbReference type="ARBA" id="ARBA00079588"/>
    </source>
</evidence>
<dbReference type="InterPro" id="IPR036396">
    <property type="entry name" value="Cyt_P450_sf"/>
</dbReference>
<evidence type="ECO:0000256" key="6">
    <source>
        <dbReference type="ARBA" id="ARBA00022963"/>
    </source>
</evidence>
<keyword evidence="8 18" id="KW-0408">Iron</keyword>
<dbReference type="GO" id="GO:0020037">
    <property type="term" value="F:heme binding"/>
    <property type="evidence" value="ECO:0007669"/>
    <property type="project" value="InterPro"/>
</dbReference>
<keyword evidence="4 18" id="KW-0349">Heme</keyword>
<comment type="cofactor">
    <cofactor evidence="1">
        <name>heme</name>
        <dbReference type="ChEBI" id="CHEBI:30413"/>
    </cofactor>
</comment>
<dbReference type="InterPro" id="IPR017972">
    <property type="entry name" value="Cyt_P450_CS"/>
</dbReference>
<dbReference type="GO" id="GO:0016705">
    <property type="term" value="F:oxidoreductase activity, acting on paired donors, with incorporation or reduction of molecular oxygen"/>
    <property type="evidence" value="ECO:0007669"/>
    <property type="project" value="InterPro"/>
</dbReference>
<dbReference type="Gene3D" id="1.10.630.10">
    <property type="entry name" value="Cytochrome P450"/>
    <property type="match status" value="1"/>
</dbReference>
<evidence type="ECO:0000256" key="17">
    <source>
        <dbReference type="ARBA" id="ARBA00083909"/>
    </source>
</evidence>
<evidence type="ECO:0000256" key="1">
    <source>
        <dbReference type="ARBA" id="ARBA00001971"/>
    </source>
</evidence>
<organism evidence="19 20">
    <name type="scientific">Mycolicibacterium smegmatis (strain MKD8)</name>
    <name type="common">Mycobacterium smegmatis</name>
    <dbReference type="NCBI Taxonomy" id="1214915"/>
    <lineage>
        <taxon>Bacteria</taxon>
        <taxon>Bacillati</taxon>
        <taxon>Actinomycetota</taxon>
        <taxon>Actinomycetes</taxon>
        <taxon>Mycobacteriales</taxon>
        <taxon>Mycobacteriaceae</taxon>
        <taxon>Mycolicibacterium</taxon>
    </lineage>
</organism>
<keyword evidence="7 18" id="KW-0560">Oxidoreductase</keyword>
<dbReference type="FunFam" id="1.10.630.10:FF:000018">
    <property type="entry name" value="Cytochrome P450 monooxygenase"/>
    <property type="match status" value="1"/>
</dbReference>
<evidence type="ECO:0000256" key="5">
    <source>
        <dbReference type="ARBA" id="ARBA00022723"/>
    </source>
</evidence>
<evidence type="ECO:0000313" key="19">
    <source>
        <dbReference type="EMBL" id="AWT54070.1"/>
    </source>
</evidence>
<dbReference type="GO" id="GO:0016042">
    <property type="term" value="P:lipid catabolic process"/>
    <property type="evidence" value="ECO:0007669"/>
    <property type="project" value="UniProtKB-KW"/>
</dbReference>
<dbReference type="PROSITE" id="PS00086">
    <property type="entry name" value="CYTOCHROME_P450"/>
    <property type="match status" value="1"/>
</dbReference>
<dbReference type="PANTHER" id="PTHR46696">
    <property type="entry name" value="P450, PUTATIVE (EUROFUNG)-RELATED"/>
    <property type="match status" value="1"/>
</dbReference>
<reference evidence="19 20" key="1">
    <citation type="journal article" date="2013" name="Genome Announc.">
        <title>Draft genome sequence of MKD8, a conjugal recipient Mycobacterium smegmatis strain.</title>
        <authorList>
            <person name="Gray T.A."/>
            <person name="Palumbo M.J."/>
            <person name="Derbyshire K.M."/>
        </authorList>
    </citation>
    <scope>NUCLEOTIDE SEQUENCE [LARGE SCALE GENOMIC DNA]</scope>
    <source>
        <strain evidence="19 20">MKD8</strain>
    </source>
</reference>
<gene>
    <name evidence="19" type="ORF">D806_030960</name>
</gene>
<dbReference type="GO" id="GO:0008203">
    <property type="term" value="P:cholesterol metabolic process"/>
    <property type="evidence" value="ECO:0007669"/>
    <property type="project" value="UniProtKB-KW"/>
</dbReference>
<evidence type="ECO:0000256" key="8">
    <source>
        <dbReference type="ARBA" id="ARBA00023004"/>
    </source>
</evidence>
<dbReference type="EMBL" id="CP027541">
    <property type="protein sequence ID" value="AWT54070.1"/>
    <property type="molecule type" value="Genomic_DNA"/>
</dbReference>
<keyword evidence="12" id="KW-0753">Steroid metabolism</keyword>
<evidence type="ECO:0000256" key="14">
    <source>
        <dbReference type="ARBA" id="ARBA00070775"/>
    </source>
</evidence>
<dbReference type="AlphaFoldDB" id="A0A2U9PQP0"/>
<evidence type="ECO:0000256" key="2">
    <source>
        <dbReference type="ARBA" id="ARBA00010617"/>
    </source>
</evidence>
<comment type="similarity">
    <text evidence="2 18">Belongs to the cytochrome P450 family.</text>
</comment>
<sequence>MLRLGNSFVQNPHEVYDQLRRSGPVQRVEMWGGVPVWLVTRYQEARNLLTDPRIRKDGAAASALYPPGTDGSIGTVLGDNMLFRDPPDHTRLRRFVTSAFTAHAVRRLRPMIAGFADALLDDIAASVPGQVDLLQAFAQPLPVRVIGELLGVPERDRERFAALVVPIFTSTNTAVLRTAQEELAQLLTDMLAEKRQSPADDVLSSLVHRRDGTDQLSEAELLGTAFLLIVAGYETTVNLLANGILALLRNPEQLRAVRADRSLLPRAVEEALRFESPLNTATVRYTSAPVTVGDVEIPAGELVVIGLLAANHDDEQFPDAHRFDVSRTHNRHLAFGYGVHHCVGAPLARMEAEIGFDRLLSRFEVMELVDAGPLRYRPSTLMRGVERLPVILGYPHDIASTMREWSGFLPSCGEADSSFAL</sequence>
<evidence type="ECO:0000313" key="20">
    <source>
        <dbReference type="Proteomes" id="UP000011200"/>
    </source>
</evidence>
<keyword evidence="6" id="KW-0442">Lipid degradation</keyword>